<organism evidence="1 2">
    <name type="scientific">Durusdinium trenchii</name>
    <dbReference type="NCBI Taxonomy" id="1381693"/>
    <lineage>
        <taxon>Eukaryota</taxon>
        <taxon>Sar</taxon>
        <taxon>Alveolata</taxon>
        <taxon>Dinophyceae</taxon>
        <taxon>Suessiales</taxon>
        <taxon>Symbiodiniaceae</taxon>
        <taxon>Durusdinium</taxon>
    </lineage>
</organism>
<comment type="caution">
    <text evidence="1">The sequence shown here is derived from an EMBL/GenBank/DDBJ whole genome shotgun (WGS) entry which is preliminary data.</text>
</comment>
<reference evidence="1 2" key="1">
    <citation type="submission" date="2024-02" db="EMBL/GenBank/DDBJ databases">
        <authorList>
            <person name="Chen Y."/>
            <person name="Shah S."/>
            <person name="Dougan E. K."/>
            <person name="Thang M."/>
            <person name="Chan C."/>
        </authorList>
    </citation>
    <scope>NUCLEOTIDE SEQUENCE [LARGE SCALE GENOMIC DNA]</scope>
</reference>
<protein>
    <recommendedName>
        <fullName evidence="3">JmjC domain-containing protein</fullName>
    </recommendedName>
</protein>
<dbReference type="Gene3D" id="2.60.120.620">
    <property type="entry name" value="q2cbj1_9rhob like domain"/>
    <property type="match status" value="1"/>
</dbReference>
<evidence type="ECO:0008006" key="3">
    <source>
        <dbReference type="Google" id="ProtNLM"/>
    </source>
</evidence>
<name>A0ABP0HXN4_9DINO</name>
<sequence>MADCRTFWKGVNKEDPKLHRNPILMQQKEVFMPLVVHADKGPHSKVDSLHTITMYSLAAQDKRLGLEESSFLLCSIPNSALLSKSKIVELGLKDVEPTMDTVGKALAWSFNCLFNGKHPRADQNGVTFLSSDRQSVASKSICTNGMRFIIWATPADCEHNSLEYGLPHHGAKHPCMRCSCDTSIAPWNDFGPKAKWRGLLYTPAELAKKPLTNHWLLSIQGVNSFTFAYDFMHCADIGFSASAVANVFYDICYKHLDKLKKKDRIQKLNQLVTEAYIALNTPHDVRVKRLTWSSFTNADAPHQHYPGLLHSAIKAKQVARLVPVAAKLCKDFHSDTIYCKHRLYCLQSLEKLYNITHNAAMFLTKQEIKDYQAATSRYQWSQIPKMHYQEHISEDCEPKSAPFQAPGASQELRHSKAGVRRLRQAVEEALKEYLGEESEHVEIAIEASWANVNPACGLNGPHVHPFAALSGAYYVDCGSNATSPTPCSINLMDPRPSAPMAALPAEVRDALDFGIDWTLSLWPGTVLIFPSWLGHWVPPNAAPLQRITISFNAGFTARDVTDAGTEMDAASGTLIHGFLRCNRCDFDSRIDAGAGVLGLGPEPEHACRMQKEHVLDEVKRADYVMFLMKAFAAKAFPGKETKLFCIDGKTAEKAIKAGGQHDEQGCQELECFLEEKLAGKNRQLW</sequence>
<dbReference type="NCBIfam" id="TIGR02466">
    <property type="entry name" value="TIGR02466 family protein"/>
    <property type="match status" value="1"/>
</dbReference>
<accession>A0ABP0HXN4</accession>
<gene>
    <name evidence="1" type="ORF">SCF082_LOCUS3928</name>
</gene>
<dbReference type="InterPro" id="IPR012668">
    <property type="entry name" value="CHP02466"/>
</dbReference>
<evidence type="ECO:0000313" key="1">
    <source>
        <dbReference type="EMBL" id="CAK8994397.1"/>
    </source>
</evidence>
<proteinExistence type="predicted"/>
<keyword evidence="2" id="KW-1185">Reference proteome</keyword>
<dbReference type="Pfam" id="PF13759">
    <property type="entry name" value="2OG-FeII_Oxy_5"/>
    <property type="match status" value="1"/>
</dbReference>
<dbReference type="EMBL" id="CAXAMM010002014">
    <property type="protein sequence ID" value="CAK8994397.1"/>
    <property type="molecule type" value="Genomic_DNA"/>
</dbReference>
<dbReference type="Proteomes" id="UP001642464">
    <property type="component" value="Unassembled WGS sequence"/>
</dbReference>
<evidence type="ECO:0000313" key="2">
    <source>
        <dbReference type="Proteomes" id="UP001642464"/>
    </source>
</evidence>